<dbReference type="EMBL" id="FXTP01000002">
    <property type="protein sequence ID" value="SMO42004.1"/>
    <property type="molecule type" value="Genomic_DNA"/>
</dbReference>
<feature type="transmembrane region" description="Helical" evidence="2">
    <location>
        <begin position="7"/>
        <end position="27"/>
    </location>
</feature>
<feature type="transmembrane region" description="Helical" evidence="2">
    <location>
        <begin position="507"/>
        <end position="525"/>
    </location>
</feature>
<evidence type="ECO:0000259" key="3">
    <source>
        <dbReference type="PROSITE" id="PS51746"/>
    </source>
</evidence>
<organism evidence="4 5">
    <name type="scientific">Gracilimonas mengyeensis</name>
    <dbReference type="NCBI Taxonomy" id="1302730"/>
    <lineage>
        <taxon>Bacteria</taxon>
        <taxon>Pseudomonadati</taxon>
        <taxon>Balneolota</taxon>
        <taxon>Balneolia</taxon>
        <taxon>Balneolales</taxon>
        <taxon>Balneolaceae</taxon>
        <taxon>Gracilimonas</taxon>
    </lineage>
</organism>
<dbReference type="Proteomes" id="UP000317557">
    <property type="component" value="Unassembled WGS sequence"/>
</dbReference>
<dbReference type="InterPro" id="IPR001932">
    <property type="entry name" value="PPM-type_phosphatase-like_dom"/>
</dbReference>
<accession>A0A521B4I0</accession>
<dbReference type="PROSITE" id="PS51746">
    <property type="entry name" value="PPM_2"/>
    <property type="match status" value="1"/>
</dbReference>
<dbReference type="PANTHER" id="PTHR43156">
    <property type="entry name" value="STAGE II SPORULATION PROTEIN E-RELATED"/>
    <property type="match status" value="1"/>
</dbReference>
<feature type="transmembrane region" description="Helical" evidence="2">
    <location>
        <begin position="480"/>
        <end position="501"/>
    </location>
</feature>
<dbReference type="AlphaFoldDB" id="A0A521B4I0"/>
<proteinExistence type="predicted"/>
<evidence type="ECO:0000256" key="1">
    <source>
        <dbReference type="ARBA" id="ARBA00022801"/>
    </source>
</evidence>
<keyword evidence="5" id="KW-1185">Reference proteome</keyword>
<dbReference type="SUPFAM" id="SSF81606">
    <property type="entry name" value="PP2C-like"/>
    <property type="match status" value="1"/>
</dbReference>
<feature type="transmembrane region" description="Helical" evidence="2">
    <location>
        <begin position="444"/>
        <end position="468"/>
    </location>
</feature>
<feature type="transmembrane region" description="Helical" evidence="2">
    <location>
        <begin position="557"/>
        <end position="577"/>
    </location>
</feature>
<evidence type="ECO:0000313" key="5">
    <source>
        <dbReference type="Proteomes" id="UP000317557"/>
    </source>
</evidence>
<feature type="transmembrane region" description="Helical" evidence="2">
    <location>
        <begin position="313"/>
        <end position="334"/>
    </location>
</feature>
<dbReference type="InterPro" id="IPR036457">
    <property type="entry name" value="PPM-type-like_dom_sf"/>
</dbReference>
<gene>
    <name evidence="4" type="ORF">SAMN06265219_1029</name>
</gene>
<keyword evidence="2" id="KW-0812">Transmembrane</keyword>
<dbReference type="SMART" id="SM00331">
    <property type="entry name" value="PP2C_SIG"/>
    <property type="match status" value="1"/>
</dbReference>
<feature type="transmembrane region" description="Helical" evidence="2">
    <location>
        <begin position="530"/>
        <end position="551"/>
    </location>
</feature>
<reference evidence="4 5" key="1">
    <citation type="submission" date="2017-05" db="EMBL/GenBank/DDBJ databases">
        <authorList>
            <person name="Varghese N."/>
            <person name="Submissions S."/>
        </authorList>
    </citation>
    <scope>NUCLEOTIDE SEQUENCE [LARGE SCALE GENOMIC DNA]</scope>
    <source>
        <strain evidence="4 5">DSM 21985</strain>
    </source>
</reference>
<name>A0A521B4I0_9BACT</name>
<dbReference type="Pfam" id="PF07228">
    <property type="entry name" value="SpoIIE"/>
    <property type="match status" value="1"/>
</dbReference>
<dbReference type="InterPro" id="IPR052016">
    <property type="entry name" value="Bact_Sigma-Reg"/>
</dbReference>
<protein>
    <submittedName>
        <fullName evidence="4">Stage II sporulation protein E (SpoIIE)</fullName>
    </submittedName>
</protein>
<evidence type="ECO:0000313" key="4">
    <source>
        <dbReference type="EMBL" id="SMO42004.1"/>
    </source>
</evidence>
<sequence length="849" mass="95121">MIDKRSYILLTIGLAGILCFFVLRPHIDFFASAPIAESKATVEERIQDLAPGLGFSTDSLAVVSMRKQHQSFFQEISGKKKEELSIADLNKRGVQLHSWESIIGEAAGSEGYYATTEQVFESSGRLRLLTANNGRIIRMEAHPEQPNPTFIQGDSLLTIAEYVVQHLFNYELDNYRLSEQDFSDSTDLSNLTDGQSSYQSLGEEDEIESLNIIWRKIASADSSAPDEIALSLNPVVREIDDQDGFRTEFGFSIESFVAKDDVEPVDLVTTSAGLEGENIVFVTLMFGSVFVLFTFIIIVGVRNIFKGKVEWRRALFILIATALGLYGWRTLFFIDAFQPFLSNPGIFITHINNLVFAIIGGLYASLAYICWEALARTQKQSQLDVIDALWQRKFFLSEAGAAIINGLAFGGIAIGIVTSLVFFMDQILIQTDSQFGFTEPSITFKLFSINLNAWTTTWLVTIAQIGFVYSILKHWIKKEWVVGIAAIVFSGIFMTVLGRLIGTTGSIYQDMLIYTGIAVVFVYAIREFGLLSVISGFWLFTVFFMVLPYWNSPSLDVAYVGWGQIIVVFAIVVYAVAAYRYGTTVSEVGDYIPEYEERIAQHLRVEKEIEIARESQYKLMPLQPPKADGIDVYGFFLPSFEVGGDYFDYLVTNDENGTPKALTMAVVDVSGKAMRAAMPAVFTSGLLLSRMKHDCPDEVLTEISEPIFLRTDKRTFITCVLARYELDSMKMSIANAGHCRPILKRNGIAEYIHTPEPAYPLGIKQGVKYKTEEIVLKKGDFFLLYSDGLPEAVNEKGERYGFDQVPRLIESIDTDNLTANEIAQEIKRTVQKFSNYQLADDTTIICLKV</sequence>
<dbReference type="GO" id="GO:0016791">
    <property type="term" value="F:phosphatase activity"/>
    <property type="evidence" value="ECO:0007669"/>
    <property type="project" value="TreeGrafter"/>
</dbReference>
<keyword evidence="1" id="KW-0378">Hydrolase</keyword>
<feature type="transmembrane region" description="Helical" evidence="2">
    <location>
        <begin position="354"/>
        <end position="374"/>
    </location>
</feature>
<feature type="transmembrane region" description="Helical" evidence="2">
    <location>
        <begin position="395"/>
        <end position="424"/>
    </location>
</feature>
<keyword evidence="2" id="KW-1133">Transmembrane helix</keyword>
<feature type="transmembrane region" description="Helical" evidence="2">
    <location>
        <begin position="279"/>
        <end position="301"/>
    </location>
</feature>
<feature type="domain" description="PPM-type phosphatase" evidence="3">
    <location>
        <begin position="616"/>
        <end position="849"/>
    </location>
</feature>
<dbReference type="PANTHER" id="PTHR43156:SF2">
    <property type="entry name" value="STAGE II SPORULATION PROTEIN E"/>
    <property type="match status" value="1"/>
</dbReference>
<keyword evidence="2" id="KW-0472">Membrane</keyword>
<dbReference type="Gene3D" id="3.60.40.10">
    <property type="entry name" value="PPM-type phosphatase domain"/>
    <property type="match status" value="1"/>
</dbReference>
<evidence type="ECO:0000256" key="2">
    <source>
        <dbReference type="SAM" id="Phobius"/>
    </source>
</evidence>
<dbReference type="RefSeq" id="WP_246075123.1">
    <property type="nucleotide sequence ID" value="NZ_FXTP01000002.1"/>
</dbReference>